<evidence type="ECO:0000256" key="1">
    <source>
        <dbReference type="ARBA" id="ARBA00004141"/>
    </source>
</evidence>
<dbReference type="GO" id="GO:0022857">
    <property type="term" value="F:transmembrane transporter activity"/>
    <property type="evidence" value="ECO:0007669"/>
    <property type="project" value="InterPro"/>
</dbReference>
<dbReference type="InterPro" id="IPR011701">
    <property type="entry name" value="MFS"/>
</dbReference>
<reference evidence="9 10" key="1">
    <citation type="journal article" date="2007" name="Nat. Biotechnol.">
        <title>Genome sequence of the lignocellulose-bioconverting and xylose-fermenting yeast Pichia stipitis.</title>
        <authorList>
            <person name="Jeffries T.W."/>
            <person name="Grigoriev I.V."/>
            <person name="Grimwood J."/>
            <person name="Laplaza J.M."/>
            <person name="Aerts A."/>
            <person name="Salamov A."/>
            <person name="Schmutz J."/>
            <person name="Lindquist E."/>
            <person name="Dehal P."/>
            <person name="Shapiro H."/>
            <person name="Jin Y.S."/>
            <person name="Passoth V."/>
            <person name="Richardson P.M."/>
        </authorList>
    </citation>
    <scope>NUCLEOTIDE SEQUENCE [LARGE SCALE GENOMIC DNA]</scope>
    <source>
        <strain evidence="10">ATCC 58785 / CBS 6054 / NBRC 10063 / NRRL Y-11545</strain>
    </source>
</reference>
<dbReference type="HOGENOM" id="CLU_000960_22_1_1"/>
<feature type="transmembrane region" description="Helical" evidence="7">
    <location>
        <begin position="230"/>
        <end position="248"/>
    </location>
</feature>
<feature type="transmembrane region" description="Helical" evidence="7">
    <location>
        <begin position="143"/>
        <end position="161"/>
    </location>
</feature>
<feature type="transmembrane region" description="Helical" evidence="7">
    <location>
        <begin position="401"/>
        <end position="422"/>
    </location>
</feature>
<evidence type="ECO:0000256" key="7">
    <source>
        <dbReference type="SAM" id="Phobius"/>
    </source>
</evidence>
<dbReference type="PROSITE" id="PS50850">
    <property type="entry name" value="MFS"/>
    <property type="match status" value="1"/>
</dbReference>
<dbReference type="RefSeq" id="XP_001383455.2">
    <property type="nucleotide sequence ID" value="XM_001383418.1"/>
</dbReference>
<dbReference type="InParanoid" id="A3LRQ3"/>
<feature type="domain" description="Major facilitator superfamily (MFS) profile" evidence="8">
    <location>
        <begin position="77"/>
        <end position="599"/>
    </location>
</feature>
<organism evidence="9 10">
    <name type="scientific">Scheffersomyces stipitis (strain ATCC 58785 / CBS 6054 / NBRC 10063 / NRRL Y-11545)</name>
    <name type="common">Yeast</name>
    <name type="synonym">Pichia stipitis</name>
    <dbReference type="NCBI Taxonomy" id="322104"/>
    <lineage>
        <taxon>Eukaryota</taxon>
        <taxon>Fungi</taxon>
        <taxon>Dikarya</taxon>
        <taxon>Ascomycota</taxon>
        <taxon>Saccharomycotina</taxon>
        <taxon>Pichiomycetes</taxon>
        <taxon>Debaryomycetaceae</taxon>
        <taxon>Scheffersomyces</taxon>
    </lineage>
</organism>
<dbReference type="KEGG" id="pic:PICST_30771"/>
<feature type="region of interest" description="Disordered" evidence="6">
    <location>
        <begin position="38"/>
        <end position="64"/>
    </location>
</feature>
<name>A3LRQ3_PICST</name>
<dbReference type="GO" id="GO:0005886">
    <property type="term" value="C:plasma membrane"/>
    <property type="evidence" value="ECO:0007669"/>
    <property type="project" value="TreeGrafter"/>
</dbReference>
<feature type="transmembrane region" description="Helical" evidence="7">
    <location>
        <begin position="434"/>
        <end position="453"/>
    </location>
</feature>
<keyword evidence="10" id="KW-1185">Reference proteome</keyword>
<dbReference type="PANTHER" id="PTHR23501">
    <property type="entry name" value="MAJOR FACILITATOR SUPERFAMILY"/>
    <property type="match status" value="1"/>
</dbReference>
<dbReference type="Proteomes" id="UP000002258">
    <property type="component" value="Chromosome 3"/>
</dbReference>
<comment type="subcellular location">
    <subcellularLocation>
        <location evidence="1">Membrane</location>
        <topology evidence="1">Multi-pass membrane protein</topology>
    </subcellularLocation>
</comment>
<feature type="transmembrane region" description="Helical" evidence="7">
    <location>
        <begin position="167"/>
        <end position="187"/>
    </location>
</feature>
<sequence>MTNTIAGKSSLGSQAYETDSSSITPVIVSIVDSSEVSVNTDDGKEGKIQEPILNVEDSTSGETSNEQYLHGTRLWACMVSVLSCLFLLGLDQTIVITIISEVGNKFNAIEKVGWLSSGFLLAVCIFAPFWGNFSISFGRKTTMIISVVIFEIGCLICALANSMELLIAGRFIAGIGGGGIQSTSYIICAEIVPIEQIPLSMSCIAMVYALSTIAGPLVGGAFTTHVTWRWSFYINLPVGAIALLLLIFSWHPPKSHGTLKEKLKKIDYLGTILIIVGLVLILLALTFGASYEFPWRSGLIISFFIVGALFLVAFCIWNFKYSHNPLIPLSVVKVPQINAAAVGMGFMFAYFTATTLYLSIYFQIVRNRTAFQTGIALFPIIIGVVLSSGVSGYLSKLTGHVKLWVVFAGILGPIGVGLLTLYDVHNPNSQDIGLQIVLGVALGIQFQALLISAQIKAPTVPGGKIMTISYIVFARCLGGAISANLADLAYASTFVNKFRSLLSKSTDPTILSELGSMSPYELLHSSTRINSLSIVSQQFVKNQYVAAINNVYYMCIAFACVSLVGCILTTNKMLPQEEISNNDATVVNRSEKEDVDNAV</sequence>
<keyword evidence="3 7" id="KW-0812">Transmembrane</keyword>
<gene>
    <name evidence="9" type="primary">MDR7</name>
    <name evidence="9" type="ORF">PICST_30771</name>
</gene>
<keyword evidence="4 7" id="KW-1133">Transmembrane helix</keyword>
<evidence type="ECO:0000256" key="2">
    <source>
        <dbReference type="ARBA" id="ARBA00008335"/>
    </source>
</evidence>
<accession>A3LRQ3</accession>
<evidence type="ECO:0000259" key="8">
    <source>
        <dbReference type="PROSITE" id="PS50850"/>
    </source>
</evidence>
<dbReference type="Gene3D" id="1.20.1720.10">
    <property type="entry name" value="Multidrug resistance protein D"/>
    <property type="match status" value="1"/>
</dbReference>
<comment type="similarity">
    <text evidence="2">Belongs to the major facilitator superfamily.</text>
</comment>
<dbReference type="Pfam" id="PF07690">
    <property type="entry name" value="MFS_1"/>
    <property type="match status" value="1"/>
</dbReference>
<evidence type="ECO:0000256" key="3">
    <source>
        <dbReference type="ARBA" id="ARBA00022692"/>
    </source>
</evidence>
<proteinExistence type="inferred from homology"/>
<evidence type="ECO:0000256" key="5">
    <source>
        <dbReference type="ARBA" id="ARBA00023136"/>
    </source>
</evidence>
<dbReference type="OMA" id="QLSWGKV"/>
<feature type="transmembrane region" description="Helical" evidence="7">
    <location>
        <begin position="551"/>
        <end position="570"/>
    </location>
</feature>
<protein>
    <submittedName>
        <fullName evidence="9">Multidrug-resistance transporte</fullName>
    </submittedName>
</protein>
<keyword evidence="5 7" id="KW-0472">Membrane</keyword>
<evidence type="ECO:0000313" key="10">
    <source>
        <dbReference type="Proteomes" id="UP000002258"/>
    </source>
</evidence>
<dbReference type="GeneID" id="4837705"/>
<dbReference type="EMBL" id="CP000497">
    <property type="protein sequence ID" value="ABN65426.2"/>
    <property type="molecule type" value="Genomic_DNA"/>
</dbReference>
<feature type="transmembrane region" description="Helical" evidence="7">
    <location>
        <begin position="299"/>
        <end position="319"/>
    </location>
</feature>
<feature type="transmembrane region" description="Helical" evidence="7">
    <location>
        <begin position="112"/>
        <end position="131"/>
    </location>
</feature>
<feature type="transmembrane region" description="Helical" evidence="7">
    <location>
        <begin position="199"/>
        <end position="218"/>
    </location>
</feature>
<feature type="transmembrane region" description="Helical" evidence="7">
    <location>
        <begin position="370"/>
        <end position="394"/>
    </location>
</feature>
<dbReference type="eggNOG" id="KOG0254">
    <property type="taxonomic scope" value="Eukaryota"/>
</dbReference>
<dbReference type="AlphaFoldDB" id="A3LRQ3"/>
<evidence type="ECO:0000256" key="6">
    <source>
        <dbReference type="SAM" id="MobiDB-lite"/>
    </source>
</evidence>
<feature type="transmembrane region" description="Helical" evidence="7">
    <location>
        <begin position="465"/>
        <end position="486"/>
    </location>
</feature>
<evidence type="ECO:0000313" key="9">
    <source>
        <dbReference type="EMBL" id="ABN65426.2"/>
    </source>
</evidence>
<dbReference type="InterPro" id="IPR020846">
    <property type="entry name" value="MFS_dom"/>
</dbReference>
<dbReference type="InterPro" id="IPR036259">
    <property type="entry name" value="MFS_trans_sf"/>
</dbReference>
<dbReference type="OrthoDB" id="10021397at2759"/>
<feature type="transmembrane region" description="Helical" evidence="7">
    <location>
        <begin position="340"/>
        <end position="364"/>
    </location>
</feature>
<dbReference type="PANTHER" id="PTHR23501:SF198">
    <property type="entry name" value="AZOLE RESISTANCE PROTEIN 1-RELATED"/>
    <property type="match status" value="1"/>
</dbReference>
<feature type="transmembrane region" description="Helical" evidence="7">
    <location>
        <begin position="74"/>
        <end position="100"/>
    </location>
</feature>
<evidence type="ECO:0000256" key="4">
    <source>
        <dbReference type="ARBA" id="ARBA00022989"/>
    </source>
</evidence>
<feature type="transmembrane region" description="Helical" evidence="7">
    <location>
        <begin position="268"/>
        <end position="287"/>
    </location>
</feature>
<dbReference type="SUPFAM" id="SSF103473">
    <property type="entry name" value="MFS general substrate transporter"/>
    <property type="match status" value="2"/>
</dbReference>